<sequence>MHSRASDDVLHSDLMNLQPSPVIGVAFSSQAGESEPPRHWRLERRLEKTERHKSYKDSFRVLQDEQTSWNERIEGLINEMKEEVERGKQERERMEQERERMEQERERMEQERERMSNTSPSVPESSTPDSELAAPFHASSNMTHSRTFATSNDSSNIMLHSNTTNPPSSPIIDASFRVSPDKSGSELPAQSSHLEQSERHEVYEQSSGAVQIQSSSTLSVRSRVYKTWDEELVGRMDALEQGIVQERREWELERRERQQERQPRQERQKREQERQKREQERQQREQERQQRKLEEIKKKQEYLDGLRPQLAAMERAAHKERMGSVAEVFSRLLQGKNYLVMEKLKAGDDERMFHVLKDYSYHYLIRWIDAEERLKPRSALLRACQAAKTVLGPEIHLVKHWLAILHRYEGYGNFGVAIPRPTIGTALMLAEEAIKTYDANDPSLLSQTITFIQQKPKRAEDILVFEEGHHDLSCEIGPMGALRALLRLEIAQEERGLLKRKRSLTKEVDSDVDQRPTSRLRDTELL</sequence>
<gene>
    <name evidence="2" type="ORF">VKT23_007263</name>
</gene>
<feature type="region of interest" description="Disordered" evidence="1">
    <location>
        <begin position="506"/>
        <end position="526"/>
    </location>
</feature>
<name>A0ABR1JNZ6_9AGAR</name>
<feature type="region of interest" description="Disordered" evidence="1">
    <location>
        <begin position="80"/>
        <end position="216"/>
    </location>
</feature>
<organism evidence="2 3">
    <name type="scientific">Marasmiellus scandens</name>
    <dbReference type="NCBI Taxonomy" id="2682957"/>
    <lineage>
        <taxon>Eukaryota</taxon>
        <taxon>Fungi</taxon>
        <taxon>Dikarya</taxon>
        <taxon>Basidiomycota</taxon>
        <taxon>Agaricomycotina</taxon>
        <taxon>Agaricomycetes</taxon>
        <taxon>Agaricomycetidae</taxon>
        <taxon>Agaricales</taxon>
        <taxon>Marasmiineae</taxon>
        <taxon>Omphalotaceae</taxon>
        <taxon>Marasmiellus</taxon>
    </lineage>
</organism>
<evidence type="ECO:0000313" key="2">
    <source>
        <dbReference type="EMBL" id="KAK7462675.1"/>
    </source>
</evidence>
<feature type="compositionally biased region" description="Polar residues" evidence="1">
    <location>
        <begin position="138"/>
        <end position="166"/>
    </location>
</feature>
<comment type="caution">
    <text evidence="2">The sequence shown here is derived from an EMBL/GenBank/DDBJ whole genome shotgun (WGS) entry which is preliminary data.</text>
</comment>
<evidence type="ECO:0000313" key="3">
    <source>
        <dbReference type="Proteomes" id="UP001498398"/>
    </source>
</evidence>
<feature type="region of interest" description="Disordered" evidence="1">
    <location>
        <begin position="254"/>
        <end position="291"/>
    </location>
</feature>
<feature type="compositionally biased region" description="Polar residues" evidence="1">
    <location>
        <begin position="116"/>
        <end position="129"/>
    </location>
</feature>
<feature type="compositionally biased region" description="Basic and acidic residues" evidence="1">
    <location>
        <begin position="80"/>
        <end position="115"/>
    </location>
</feature>
<feature type="compositionally biased region" description="Polar residues" evidence="1">
    <location>
        <begin position="204"/>
        <end position="216"/>
    </location>
</feature>
<dbReference type="EMBL" id="JBANRG010000010">
    <property type="protein sequence ID" value="KAK7462675.1"/>
    <property type="molecule type" value="Genomic_DNA"/>
</dbReference>
<protein>
    <submittedName>
        <fullName evidence="2">Uncharacterized protein</fullName>
    </submittedName>
</protein>
<accession>A0ABR1JNZ6</accession>
<feature type="compositionally biased region" description="Basic and acidic residues" evidence="1">
    <location>
        <begin position="35"/>
        <end position="55"/>
    </location>
</feature>
<proteinExistence type="predicted"/>
<reference evidence="2 3" key="1">
    <citation type="submission" date="2024-01" db="EMBL/GenBank/DDBJ databases">
        <title>A draft genome for the cacao thread blight pathogen Marasmiellus scandens.</title>
        <authorList>
            <person name="Baruah I.K."/>
            <person name="Leung J."/>
            <person name="Bukari Y."/>
            <person name="Amoako-Attah I."/>
            <person name="Meinhardt L.W."/>
            <person name="Bailey B.A."/>
            <person name="Cohen S.P."/>
        </authorList>
    </citation>
    <scope>NUCLEOTIDE SEQUENCE [LARGE SCALE GENOMIC DNA]</scope>
    <source>
        <strain evidence="2 3">GH-19</strain>
    </source>
</reference>
<evidence type="ECO:0000256" key="1">
    <source>
        <dbReference type="SAM" id="MobiDB-lite"/>
    </source>
</evidence>
<feature type="region of interest" description="Disordered" evidence="1">
    <location>
        <begin position="25"/>
        <end position="55"/>
    </location>
</feature>
<keyword evidence="3" id="KW-1185">Reference proteome</keyword>
<dbReference type="Proteomes" id="UP001498398">
    <property type="component" value="Unassembled WGS sequence"/>
</dbReference>